<evidence type="ECO:0000256" key="1">
    <source>
        <dbReference type="SAM" id="MobiDB-lite"/>
    </source>
</evidence>
<dbReference type="NCBIfam" id="TIGR02122">
    <property type="entry name" value="TRAP_TAXI"/>
    <property type="match status" value="1"/>
</dbReference>
<dbReference type="PANTHER" id="PTHR42941">
    <property type="entry name" value="SLL1037 PROTEIN"/>
    <property type="match status" value="1"/>
</dbReference>
<dbReference type="RefSeq" id="WP_191158581.1">
    <property type="nucleotide sequence ID" value="NZ_JACXAI010000014.1"/>
</dbReference>
<sequence length="350" mass="37864">MNKIRQKVSYLIIFLLSTMILAACSSTQSGGNGQDNAKNDKNTSSSNGPSSFTVIGGTTIGATSDIVATLGENGARIAFPDAAIRKTPGSTTEAATKVNDGLAEIGYAIPPNNYDAFHGEGVYKGQKHENLRLVLSIDDPSYITILALESSGIDTVEDLKGKRVGIGDGRTVSSNVGIEILKAVGLEEDTMKKSGGAIITGDWGEQYRMLGDGQLDAVISGIAQPATAITELSATKDVKLVSISEEVLNKVTPITKFFMTELPAKTFDWQKEDYRTLATVSQLVTSKEVSEEWIYEFTKAFWENQEEVIWPVQKHWNGKDFSQEALLGNDDIIPIHSGAEKYYKEAGILP</sequence>
<proteinExistence type="predicted"/>
<dbReference type="Proteomes" id="UP000626844">
    <property type="component" value="Unassembled WGS sequence"/>
</dbReference>
<comment type="caution">
    <text evidence="3">The sequence shown here is derived from an EMBL/GenBank/DDBJ whole genome shotgun (WGS) entry which is preliminary data.</text>
</comment>
<keyword evidence="2" id="KW-0732">Signal</keyword>
<dbReference type="Pfam" id="PF16868">
    <property type="entry name" value="NMT1_3"/>
    <property type="match status" value="1"/>
</dbReference>
<dbReference type="EMBL" id="JACXAI010000014">
    <property type="protein sequence ID" value="MBD1380987.1"/>
    <property type="molecule type" value="Genomic_DNA"/>
</dbReference>
<dbReference type="AlphaFoldDB" id="A0A926RYA2"/>
<gene>
    <name evidence="3" type="ORF">IC621_12160</name>
</gene>
<evidence type="ECO:0000313" key="4">
    <source>
        <dbReference type="Proteomes" id="UP000626844"/>
    </source>
</evidence>
<feature type="signal peptide" evidence="2">
    <location>
        <begin position="1"/>
        <end position="22"/>
    </location>
</feature>
<evidence type="ECO:0000313" key="3">
    <source>
        <dbReference type="EMBL" id="MBD1380987.1"/>
    </source>
</evidence>
<dbReference type="SUPFAM" id="SSF53850">
    <property type="entry name" value="Periplasmic binding protein-like II"/>
    <property type="match status" value="1"/>
</dbReference>
<dbReference type="InterPro" id="IPR011852">
    <property type="entry name" value="TRAP_TAXI"/>
</dbReference>
<protein>
    <submittedName>
        <fullName evidence="3">TAXI family TRAP transporter solute-binding subunit</fullName>
    </submittedName>
</protein>
<feature type="chain" id="PRO_5039344391" evidence="2">
    <location>
        <begin position="23"/>
        <end position="350"/>
    </location>
</feature>
<feature type="region of interest" description="Disordered" evidence="1">
    <location>
        <begin position="28"/>
        <end position="50"/>
    </location>
</feature>
<accession>A0A926RYA2</accession>
<dbReference type="PANTHER" id="PTHR42941:SF1">
    <property type="entry name" value="SLL1037 PROTEIN"/>
    <property type="match status" value="1"/>
</dbReference>
<name>A0A926RYA2_9BACI</name>
<organism evidence="3 4">
    <name type="scientific">Metabacillus arenae</name>
    <dbReference type="NCBI Taxonomy" id="2771434"/>
    <lineage>
        <taxon>Bacteria</taxon>
        <taxon>Bacillati</taxon>
        <taxon>Bacillota</taxon>
        <taxon>Bacilli</taxon>
        <taxon>Bacillales</taxon>
        <taxon>Bacillaceae</taxon>
        <taxon>Metabacillus</taxon>
    </lineage>
</organism>
<evidence type="ECO:0000256" key="2">
    <source>
        <dbReference type="SAM" id="SignalP"/>
    </source>
</evidence>
<reference evidence="3" key="1">
    <citation type="submission" date="2020-09" db="EMBL/GenBank/DDBJ databases">
        <title>A novel bacterium of genus Bacillus, isolated from South China Sea.</title>
        <authorList>
            <person name="Huang H."/>
            <person name="Mo K."/>
            <person name="Hu Y."/>
        </authorList>
    </citation>
    <scope>NUCLEOTIDE SEQUENCE</scope>
    <source>
        <strain evidence="3">IB182487</strain>
    </source>
</reference>
<dbReference type="Gene3D" id="3.40.190.10">
    <property type="entry name" value="Periplasmic binding protein-like II"/>
    <property type="match status" value="2"/>
</dbReference>
<keyword evidence="4" id="KW-1185">Reference proteome</keyword>
<dbReference type="PROSITE" id="PS51257">
    <property type="entry name" value="PROKAR_LIPOPROTEIN"/>
    <property type="match status" value="1"/>
</dbReference>